<accession>A0A6P0UN88</accession>
<name>A0A6P0UN88_9FLAO</name>
<dbReference type="Pfam" id="PF13692">
    <property type="entry name" value="Glyco_trans_1_4"/>
    <property type="match status" value="1"/>
</dbReference>
<gene>
    <name evidence="1" type="ORF">GWK08_15400</name>
</gene>
<proteinExistence type="predicted"/>
<dbReference type="RefSeq" id="WP_163608120.1">
    <property type="nucleotide sequence ID" value="NZ_JAABOO010000003.1"/>
</dbReference>
<evidence type="ECO:0000313" key="2">
    <source>
        <dbReference type="Proteomes" id="UP000468581"/>
    </source>
</evidence>
<reference evidence="1 2" key="1">
    <citation type="submission" date="2020-01" db="EMBL/GenBank/DDBJ databases">
        <title>Leptobacterium flavescens.</title>
        <authorList>
            <person name="Wang G."/>
        </authorList>
    </citation>
    <scope>NUCLEOTIDE SEQUENCE [LARGE SCALE GENOMIC DNA]</scope>
    <source>
        <strain evidence="1 2">KCTC 22160</strain>
    </source>
</reference>
<dbReference type="Proteomes" id="UP000468581">
    <property type="component" value="Unassembled WGS sequence"/>
</dbReference>
<organism evidence="1 2">
    <name type="scientific">Leptobacterium flavescens</name>
    <dbReference type="NCBI Taxonomy" id="472055"/>
    <lineage>
        <taxon>Bacteria</taxon>
        <taxon>Pseudomonadati</taxon>
        <taxon>Bacteroidota</taxon>
        <taxon>Flavobacteriia</taxon>
        <taxon>Flavobacteriales</taxon>
        <taxon>Flavobacteriaceae</taxon>
        <taxon>Leptobacterium</taxon>
    </lineage>
</organism>
<evidence type="ECO:0000313" key="1">
    <source>
        <dbReference type="EMBL" id="NER14841.1"/>
    </source>
</evidence>
<protein>
    <submittedName>
        <fullName evidence="1">Glycosyltransferase</fullName>
    </submittedName>
</protein>
<comment type="caution">
    <text evidence="1">The sequence shown here is derived from an EMBL/GenBank/DDBJ whole genome shotgun (WGS) entry which is preliminary data.</text>
</comment>
<dbReference type="Gene3D" id="3.40.50.2000">
    <property type="entry name" value="Glycogen Phosphorylase B"/>
    <property type="match status" value="1"/>
</dbReference>
<dbReference type="GO" id="GO:0016740">
    <property type="term" value="F:transferase activity"/>
    <property type="evidence" value="ECO:0007669"/>
    <property type="project" value="UniProtKB-KW"/>
</dbReference>
<dbReference type="SUPFAM" id="SSF53756">
    <property type="entry name" value="UDP-Glycosyltransferase/glycogen phosphorylase"/>
    <property type="match status" value="1"/>
</dbReference>
<keyword evidence="1" id="KW-0808">Transferase</keyword>
<keyword evidence="2" id="KW-1185">Reference proteome</keyword>
<dbReference type="AlphaFoldDB" id="A0A6P0UN88"/>
<dbReference type="CDD" id="cd03801">
    <property type="entry name" value="GT4_PimA-like"/>
    <property type="match status" value="1"/>
</dbReference>
<sequence>MQSVLIIGYVWPEPSSSAAGSRMMQLIRLFLDMGYKLTFATPAQPGEFRADLSVLEVEEVEIQVNDSSFDSFIKELNPSIVLFDRFMMEEQFGWRVAEHCPQAIRILDTEDLHSLRAARFTAYKEKRELNEKDLASGLAKREIASILRSDLSLIISRIEYDLLEEHYKIDTSLLCYLPFLIEPVPEVKFGSFPEFEERKHFISIGNFMHEPNWNAVLYLKEEIWKLIREQLPEAELHIYGAYTPPKAYQLHKPEEGFFIKGRAASVEEVMKKAKVCLAPLRFGAGLKGKLIDAMKHGTPNVTTSVGVEGMNDNSDWSGSIADDPRDFAKEAIKLYTDKTSWEKAQQKGSSILKRNYDPQKFAPVFTNKLKQLEEGLESHRLKNFTGSMLMHHHSFGTKYMAKWIEAKNRNKD</sequence>
<dbReference type="EMBL" id="JAABOO010000003">
    <property type="protein sequence ID" value="NER14841.1"/>
    <property type="molecule type" value="Genomic_DNA"/>
</dbReference>